<evidence type="ECO:0000256" key="1">
    <source>
        <dbReference type="SAM" id="MobiDB-lite"/>
    </source>
</evidence>
<gene>
    <name evidence="2" type="ORF">GCM10010466_07660</name>
</gene>
<feature type="region of interest" description="Disordered" evidence="1">
    <location>
        <begin position="1"/>
        <end position="87"/>
    </location>
</feature>
<comment type="caution">
    <text evidence="2">The sequence shown here is derived from an EMBL/GenBank/DDBJ whole genome shotgun (WGS) entry which is preliminary data.</text>
</comment>
<protein>
    <submittedName>
        <fullName evidence="2">Uncharacterized protein</fullName>
    </submittedName>
</protein>
<dbReference type="EMBL" id="BAAAUT010000004">
    <property type="protein sequence ID" value="GAA3119257.1"/>
    <property type="molecule type" value="Genomic_DNA"/>
</dbReference>
<sequence>MEITPSCGRPGRGGTRSTTGPSSCATSRRAAARGGPPRPTGPPGIPNPGPQAGSTGSTSPAPLRSGTLAPIHRRGGDAAYGSAGTAEDSSLAMTANVAGNAARGPRNAYSGGAAGTGAAGAVPLAAPVRLFREAGGGLPPGASPTGSVHVNI</sequence>
<evidence type="ECO:0000313" key="2">
    <source>
        <dbReference type="EMBL" id="GAA3119257.1"/>
    </source>
</evidence>
<proteinExistence type="predicted"/>
<accession>A0ABP6MPJ5</accession>
<reference evidence="3" key="1">
    <citation type="journal article" date="2019" name="Int. J. Syst. Evol. Microbiol.">
        <title>The Global Catalogue of Microorganisms (GCM) 10K type strain sequencing project: providing services to taxonomists for standard genome sequencing and annotation.</title>
        <authorList>
            <consortium name="The Broad Institute Genomics Platform"/>
            <consortium name="The Broad Institute Genome Sequencing Center for Infectious Disease"/>
            <person name="Wu L."/>
            <person name="Ma J."/>
        </authorList>
    </citation>
    <scope>NUCLEOTIDE SEQUENCE [LARGE SCALE GENOMIC DNA]</scope>
    <source>
        <strain evidence="3">JCM 9373</strain>
    </source>
</reference>
<organism evidence="2 3">
    <name type="scientific">Planomonospora alba</name>
    <dbReference type="NCBI Taxonomy" id="161354"/>
    <lineage>
        <taxon>Bacteria</taxon>
        <taxon>Bacillati</taxon>
        <taxon>Actinomycetota</taxon>
        <taxon>Actinomycetes</taxon>
        <taxon>Streptosporangiales</taxon>
        <taxon>Streptosporangiaceae</taxon>
        <taxon>Planomonospora</taxon>
    </lineage>
</organism>
<evidence type="ECO:0000313" key="3">
    <source>
        <dbReference type="Proteomes" id="UP001500320"/>
    </source>
</evidence>
<feature type="compositionally biased region" description="Pro residues" evidence="1">
    <location>
        <begin position="36"/>
        <end position="49"/>
    </location>
</feature>
<name>A0ABP6MPJ5_9ACTN</name>
<feature type="compositionally biased region" description="Low complexity" evidence="1">
    <location>
        <begin position="1"/>
        <end position="35"/>
    </location>
</feature>
<keyword evidence="3" id="KW-1185">Reference proteome</keyword>
<dbReference type="Proteomes" id="UP001500320">
    <property type="component" value="Unassembled WGS sequence"/>
</dbReference>